<accession>A0A6P1D442</accession>
<dbReference type="PANTHER" id="PTHR30024:SF47">
    <property type="entry name" value="TAURINE-BINDING PERIPLASMIC PROTEIN"/>
    <property type="match status" value="1"/>
</dbReference>
<dbReference type="Gene3D" id="3.40.190.10">
    <property type="entry name" value="Periplasmic binding protein-like II"/>
    <property type="match status" value="2"/>
</dbReference>
<dbReference type="AlphaFoldDB" id="A0A6P1D442"/>
<comment type="similarity">
    <text evidence="2">Belongs to the bacterial solute-binding protein SsuA/TauA family.</text>
</comment>
<sequence>MTLRTHFSKTVVIAMTTAGTIVLGACGGSSSAADGSVMKVGITQGVPGDLMAVIAESEGLFDQRGVDVELMPPSLTTAQSAAVISNDLTVGTMVPGTMWPAIDKGACVKALGSTLGNTLEVIMRPGTQITGDTTDPNTTMQNLEGKTIGVTSRGSGMELWITEMLNQAGMDPATDVTFVAVGAPATAIQAFKAGQIDAMYYGPTMEEQLPPSEVTRVTDIVGRDGNALSPLVQGYPTATCETIENRPNDVLNYCKAMWDAYDFSQDPKNAATVAQLLAGLVGVSPAAAPALWESVQNAYLPPAITETSWKEQAPFAGSPTPEVPDYAGAVYEPCAGGDPR</sequence>
<comment type="caution">
    <text evidence="6">The sequence shown here is derived from an EMBL/GenBank/DDBJ whole genome shotgun (WGS) entry which is preliminary data.</text>
</comment>
<dbReference type="GO" id="GO:0042597">
    <property type="term" value="C:periplasmic space"/>
    <property type="evidence" value="ECO:0007669"/>
    <property type="project" value="UniProtKB-SubCell"/>
</dbReference>
<evidence type="ECO:0000313" key="8">
    <source>
        <dbReference type="Proteomes" id="UP000468928"/>
    </source>
</evidence>
<dbReference type="EMBL" id="JAAGUZ010000014">
    <property type="protein sequence ID" value="NEW44221.1"/>
    <property type="molecule type" value="Genomic_DNA"/>
</dbReference>
<evidence type="ECO:0000259" key="5">
    <source>
        <dbReference type="Pfam" id="PF09084"/>
    </source>
</evidence>
<dbReference type="PROSITE" id="PS51257">
    <property type="entry name" value="PROKAR_LIPOPROTEIN"/>
    <property type="match status" value="1"/>
</dbReference>
<dbReference type="InterPro" id="IPR015168">
    <property type="entry name" value="SsuA/THI5"/>
</dbReference>
<evidence type="ECO:0000256" key="2">
    <source>
        <dbReference type="ARBA" id="ARBA00010742"/>
    </source>
</evidence>
<comment type="subcellular location">
    <subcellularLocation>
        <location evidence="1">Periplasm</location>
    </subcellularLocation>
</comment>
<evidence type="ECO:0000256" key="4">
    <source>
        <dbReference type="SAM" id="MobiDB-lite"/>
    </source>
</evidence>
<evidence type="ECO:0000256" key="3">
    <source>
        <dbReference type="ARBA" id="ARBA00022729"/>
    </source>
</evidence>
<evidence type="ECO:0000313" key="6">
    <source>
        <dbReference type="EMBL" id="NEW44221.1"/>
    </source>
</evidence>
<feature type="domain" description="SsuA/THI5-like" evidence="5">
    <location>
        <begin position="53"/>
        <end position="206"/>
    </location>
</feature>
<keyword evidence="3" id="KW-0732">Signal</keyword>
<dbReference type="PANTHER" id="PTHR30024">
    <property type="entry name" value="ALIPHATIC SULFONATES-BINDING PROTEIN-RELATED"/>
    <property type="match status" value="1"/>
</dbReference>
<dbReference type="Proteomes" id="UP000470876">
    <property type="component" value="Unassembled WGS sequence"/>
</dbReference>
<gene>
    <name evidence="6" type="ORF">GV789_07070</name>
    <name evidence="7" type="ORF">GV794_14985</name>
</gene>
<dbReference type="Proteomes" id="UP000468928">
    <property type="component" value="Unassembled WGS sequence"/>
</dbReference>
<name>A0A6P1D442_9NOCA</name>
<evidence type="ECO:0000313" key="7">
    <source>
        <dbReference type="EMBL" id="NEW56951.1"/>
    </source>
</evidence>
<feature type="region of interest" description="Disordered" evidence="4">
    <location>
        <begin position="312"/>
        <end position="340"/>
    </location>
</feature>
<organism evidence="6 8">
    <name type="scientific">Nocardia cyriacigeorgica</name>
    <dbReference type="NCBI Taxonomy" id="135487"/>
    <lineage>
        <taxon>Bacteria</taxon>
        <taxon>Bacillati</taxon>
        <taxon>Actinomycetota</taxon>
        <taxon>Actinomycetes</taxon>
        <taxon>Mycobacteriales</taxon>
        <taxon>Nocardiaceae</taxon>
        <taxon>Nocardia</taxon>
    </lineage>
</organism>
<keyword evidence="9" id="KW-1185">Reference proteome</keyword>
<dbReference type="RefSeq" id="WP_163824641.1">
    <property type="nucleotide sequence ID" value="NZ_JAAGUX010000023.1"/>
</dbReference>
<evidence type="ECO:0000313" key="9">
    <source>
        <dbReference type="Proteomes" id="UP000470876"/>
    </source>
</evidence>
<protein>
    <submittedName>
        <fullName evidence="6">ABC transporter substrate-binding protein</fullName>
    </submittedName>
</protein>
<proteinExistence type="inferred from homology"/>
<dbReference type="SUPFAM" id="SSF53850">
    <property type="entry name" value="Periplasmic binding protein-like II"/>
    <property type="match status" value="1"/>
</dbReference>
<evidence type="ECO:0000256" key="1">
    <source>
        <dbReference type="ARBA" id="ARBA00004418"/>
    </source>
</evidence>
<reference evidence="8 9" key="1">
    <citation type="submission" date="2020-01" db="EMBL/GenBank/DDBJ databases">
        <title>Genetics and antimicrobial susceptibilities of Nocardia species isolated from the soil; a comparison with species isolated from humans.</title>
        <authorList>
            <person name="Carrasco G."/>
            <person name="Monzon S."/>
            <person name="Sansegundo M."/>
            <person name="Garcia E."/>
            <person name="Garrido N."/>
            <person name="Medina M.J."/>
            <person name="Villalon P."/>
            <person name="Ramirez-Arocha A.C."/>
            <person name="Jimenez P."/>
            <person name="Cuesta I."/>
            <person name="Valdezate S."/>
        </authorList>
    </citation>
    <scope>NUCLEOTIDE SEQUENCE [LARGE SCALE GENOMIC DNA]</scope>
    <source>
        <strain evidence="6 8">CNM20110639</strain>
        <strain evidence="7 9">CNM20110649</strain>
    </source>
</reference>
<dbReference type="Pfam" id="PF09084">
    <property type="entry name" value="NMT1"/>
    <property type="match status" value="1"/>
</dbReference>
<dbReference type="EMBL" id="JAAGUX010000023">
    <property type="protein sequence ID" value="NEW56951.1"/>
    <property type="molecule type" value="Genomic_DNA"/>
</dbReference>